<dbReference type="PANTHER" id="PTHR46073:SF6">
    <property type="entry name" value="GH18 DOMAIN-CONTAINING PROTEIN"/>
    <property type="match status" value="1"/>
</dbReference>
<comment type="caution">
    <text evidence="3">The sequence shown here is derived from an EMBL/GenBank/DDBJ whole genome shotgun (WGS) entry which is preliminary data.</text>
</comment>
<evidence type="ECO:0000313" key="4">
    <source>
        <dbReference type="Proteomes" id="UP000483820"/>
    </source>
</evidence>
<dbReference type="PANTHER" id="PTHR46073">
    <property type="entry name" value="CHITINASE"/>
    <property type="match status" value="1"/>
</dbReference>
<dbReference type="InterPro" id="IPR017853">
    <property type="entry name" value="GH"/>
</dbReference>
<dbReference type="InterPro" id="IPR011583">
    <property type="entry name" value="Chitinase_II/V-like_cat"/>
</dbReference>
<dbReference type="CTD" id="9821518"/>
<gene>
    <name evidence="3" type="ORF">GCK72_005156</name>
</gene>
<evidence type="ECO:0000259" key="2">
    <source>
        <dbReference type="PROSITE" id="PS51910"/>
    </source>
</evidence>
<organism evidence="3 4">
    <name type="scientific">Caenorhabditis remanei</name>
    <name type="common">Caenorhabditis vulgaris</name>
    <dbReference type="NCBI Taxonomy" id="31234"/>
    <lineage>
        <taxon>Eukaryota</taxon>
        <taxon>Metazoa</taxon>
        <taxon>Ecdysozoa</taxon>
        <taxon>Nematoda</taxon>
        <taxon>Chromadorea</taxon>
        <taxon>Rhabditida</taxon>
        <taxon>Rhabditina</taxon>
        <taxon>Rhabditomorpha</taxon>
        <taxon>Rhabditoidea</taxon>
        <taxon>Rhabditidae</taxon>
        <taxon>Peloderinae</taxon>
        <taxon>Caenorhabditis</taxon>
    </lineage>
</organism>
<evidence type="ECO:0000313" key="3">
    <source>
        <dbReference type="EMBL" id="KAF1765204.1"/>
    </source>
</evidence>
<keyword evidence="1" id="KW-1133">Transmembrane helix</keyword>
<dbReference type="KEGG" id="crq:GCK72_005156"/>
<dbReference type="Gene3D" id="3.20.20.80">
    <property type="entry name" value="Glycosidases"/>
    <property type="match status" value="2"/>
</dbReference>
<dbReference type="Proteomes" id="UP000483820">
    <property type="component" value="Chromosome II"/>
</dbReference>
<reference evidence="3 4" key="1">
    <citation type="submission" date="2019-12" db="EMBL/GenBank/DDBJ databases">
        <title>Chromosome-level assembly of the Caenorhabditis remanei genome.</title>
        <authorList>
            <person name="Teterina A.A."/>
            <person name="Willis J.H."/>
            <person name="Phillips P.C."/>
        </authorList>
    </citation>
    <scope>NUCLEOTIDE SEQUENCE [LARGE SCALE GENOMIC DNA]</scope>
    <source>
        <strain evidence="3 4">PX506</strain>
        <tissue evidence="3">Whole organism</tissue>
    </source>
</reference>
<dbReference type="Pfam" id="PF00704">
    <property type="entry name" value="Glyco_hydro_18"/>
    <property type="match status" value="1"/>
</dbReference>
<dbReference type="SMART" id="SM00636">
    <property type="entry name" value="Glyco_18"/>
    <property type="match status" value="1"/>
</dbReference>
<dbReference type="AlphaFoldDB" id="A0A6A5HEE0"/>
<name>A0A6A5HEE0_CAERE</name>
<dbReference type="GO" id="GO:0008061">
    <property type="term" value="F:chitin binding"/>
    <property type="evidence" value="ECO:0007669"/>
    <property type="project" value="InterPro"/>
</dbReference>
<evidence type="ECO:0000256" key="1">
    <source>
        <dbReference type="SAM" id="Phobius"/>
    </source>
</evidence>
<dbReference type="GeneID" id="9821518"/>
<dbReference type="EMBL" id="WUAV01000002">
    <property type="protein sequence ID" value="KAF1765204.1"/>
    <property type="molecule type" value="Genomic_DNA"/>
</dbReference>
<dbReference type="InterPro" id="IPR029070">
    <property type="entry name" value="Chitinase_insertion_sf"/>
</dbReference>
<sequence length="448" mass="51348">MFSDRTRYSSDRNILKRYLKRALIALSILAICGIIALGLSSLLWYLVEDSASSPQSAAPSTTIAPVKWQFKQFVKNATLLKTLPSAASCGKRIVGYYTEWEAPEVTENQLRKLTHVIFLFAAIYEDGSAQFWDEHGESRFLTLKEMAKKLNTGLKVMIGIGGYMVSPRFGPIVSDSKLRKKLISDIASIIDEHDLDGVEIFWIFPGQTHKKYYLKLIRELREKLSQMEQIKNRAEAYILSIVAPKFKVQLKNGYDLKRLLEYADFIDVLTYDYFNKQYSSDRGVAGPTAPLYGGNGKNIEETMKYLVCETREPTRINMAISFYGTFWHNLNGSLDDDSVDIWTPTESDLHAVRWRELEGDGWNKSSSLWHDKSKSSYIWIEETKTFLGFENERSLEEKIKYARDKNLGGFVIWAIDQDDDENTLLNVLSPASLCNENDRRTVNYVCEN</sequence>
<dbReference type="InterPro" id="IPR001223">
    <property type="entry name" value="Glyco_hydro18_cat"/>
</dbReference>
<protein>
    <recommendedName>
        <fullName evidence="2">GH18 domain-containing protein</fullName>
    </recommendedName>
</protein>
<dbReference type="RefSeq" id="XP_053589254.1">
    <property type="nucleotide sequence ID" value="XM_053725060.1"/>
</dbReference>
<feature type="domain" description="GH18" evidence="2">
    <location>
        <begin position="91"/>
        <end position="435"/>
    </location>
</feature>
<dbReference type="Gene3D" id="3.10.50.10">
    <property type="match status" value="1"/>
</dbReference>
<feature type="transmembrane region" description="Helical" evidence="1">
    <location>
        <begin position="21"/>
        <end position="47"/>
    </location>
</feature>
<proteinExistence type="predicted"/>
<accession>A0A6A5HEE0</accession>
<keyword evidence="1" id="KW-0812">Transmembrane</keyword>
<dbReference type="GO" id="GO:0005975">
    <property type="term" value="P:carbohydrate metabolic process"/>
    <property type="evidence" value="ECO:0007669"/>
    <property type="project" value="InterPro"/>
</dbReference>
<dbReference type="SUPFAM" id="SSF51445">
    <property type="entry name" value="(Trans)glycosidases"/>
    <property type="match status" value="1"/>
</dbReference>
<dbReference type="PROSITE" id="PS51910">
    <property type="entry name" value="GH18_2"/>
    <property type="match status" value="1"/>
</dbReference>
<keyword evidence="1" id="KW-0472">Membrane</keyword>